<dbReference type="AlphaFoldDB" id="A0A846H3W5"/>
<dbReference type="SUPFAM" id="SSF55729">
    <property type="entry name" value="Acyl-CoA N-acyltransferases (Nat)"/>
    <property type="match status" value="1"/>
</dbReference>
<keyword evidence="2" id="KW-1185">Reference proteome</keyword>
<proteinExistence type="predicted"/>
<gene>
    <name evidence="1" type="ORF">PI95_001395</name>
</gene>
<comment type="caution">
    <text evidence="1">The sequence shown here is derived from an EMBL/GenBank/DDBJ whole genome shotgun (WGS) entry which is preliminary data.</text>
</comment>
<dbReference type="Gene3D" id="3.40.630.30">
    <property type="match status" value="1"/>
</dbReference>
<accession>A0A846H3W5</accession>
<organism evidence="1 2">
    <name type="scientific">Hassallia byssoidea VB512170</name>
    <dbReference type="NCBI Taxonomy" id="1304833"/>
    <lineage>
        <taxon>Bacteria</taxon>
        <taxon>Bacillati</taxon>
        <taxon>Cyanobacteriota</taxon>
        <taxon>Cyanophyceae</taxon>
        <taxon>Nostocales</taxon>
        <taxon>Tolypothrichaceae</taxon>
        <taxon>Hassallia</taxon>
    </lineage>
</organism>
<dbReference type="Proteomes" id="UP000031549">
    <property type="component" value="Unassembled WGS sequence"/>
</dbReference>
<evidence type="ECO:0000313" key="2">
    <source>
        <dbReference type="Proteomes" id="UP000031549"/>
    </source>
</evidence>
<dbReference type="EMBL" id="JTCM02000002">
    <property type="protein sequence ID" value="NEU71269.1"/>
    <property type="molecule type" value="Genomic_DNA"/>
</dbReference>
<evidence type="ECO:0000313" key="1">
    <source>
        <dbReference type="EMBL" id="NEU71269.1"/>
    </source>
</evidence>
<dbReference type="RefSeq" id="WP_039748724.1">
    <property type="nucleotide sequence ID" value="NZ_JTCM02000002.1"/>
</dbReference>
<reference evidence="1 2" key="1">
    <citation type="journal article" date="2015" name="Genome Announc.">
        <title>Draft Genome Sequence of Cyanobacterium Hassallia byssoidea Strain VB512170, Isolated from Monuments in India.</title>
        <authorList>
            <person name="Singh D."/>
            <person name="Chandrababunaidu M.M."/>
            <person name="Panda A."/>
            <person name="Sen D."/>
            <person name="Bhattacharyya S."/>
            <person name="Adhikary S.P."/>
            <person name="Tripathy S."/>
        </authorList>
    </citation>
    <scope>NUCLEOTIDE SEQUENCE [LARGE SCALE GENOMIC DNA]</scope>
    <source>
        <strain evidence="1 2">VB512170</strain>
    </source>
</reference>
<dbReference type="InterPro" id="IPR016181">
    <property type="entry name" value="Acyl_CoA_acyltransferase"/>
</dbReference>
<protein>
    <recommendedName>
        <fullName evidence="3">N-acetyltransferase domain-containing protein</fullName>
    </recommendedName>
</protein>
<sequence>MKKFVIELVEHSFIIQRWDEIEALIVNAFNESSFNDGYTVESLLREILDADTKQFIEGLKHVIALSEENKILGSCFCVPTSKMDNETGADVGWFFTSSELSQLKKLKVADAIMTKVHEEMRKAGFQQVITDMGTQAGAKFFSKRFGYIHSPIAEQSNRWIKEL</sequence>
<name>A0A846H3W5_9CYAN</name>
<evidence type="ECO:0008006" key="3">
    <source>
        <dbReference type="Google" id="ProtNLM"/>
    </source>
</evidence>